<keyword evidence="5" id="KW-1185">Reference proteome</keyword>
<reference evidence="5" key="1">
    <citation type="submission" date="2016-02" db="EMBL/GenBank/DDBJ databases">
        <authorList>
            <person name="Holder M.E."/>
            <person name="Ajami N.J."/>
            <person name="Petrosino J.F."/>
        </authorList>
    </citation>
    <scope>NUCLEOTIDE SEQUENCE [LARGE SCALE GENOMIC DNA]</scope>
    <source>
        <strain evidence="5">CCUG 36733</strain>
    </source>
</reference>
<dbReference type="InterPro" id="IPR018392">
    <property type="entry name" value="LysM"/>
</dbReference>
<evidence type="ECO:0000256" key="1">
    <source>
        <dbReference type="SAM" id="MobiDB-lite"/>
    </source>
</evidence>
<dbReference type="KEGG" id="ard:AXF14_12575"/>
<dbReference type="RefSeq" id="WP_067943718.1">
    <property type="nucleotide sequence ID" value="NZ_CP014228.1"/>
</dbReference>
<dbReference type="AlphaFoldDB" id="A0A0X8JG89"/>
<dbReference type="PROSITE" id="PS51782">
    <property type="entry name" value="LYSM"/>
    <property type="match status" value="1"/>
</dbReference>
<keyword evidence="2" id="KW-0812">Transmembrane</keyword>
<dbReference type="CDD" id="cd00118">
    <property type="entry name" value="LysM"/>
    <property type="match status" value="1"/>
</dbReference>
<keyword evidence="2" id="KW-1133">Transmembrane helix</keyword>
<feature type="compositionally biased region" description="Polar residues" evidence="1">
    <location>
        <begin position="100"/>
        <end position="109"/>
    </location>
</feature>
<dbReference type="Gene3D" id="3.10.350.10">
    <property type="entry name" value="LysM domain"/>
    <property type="match status" value="1"/>
</dbReference>
<dbReference type="InterPro" id="IPR036779">
    <property type="entry name" value="LysM_dom_sf"/>
</dbReference>
<feature type="region of interest" description="Disordered" evidence="1">
    <location>
        <begin position="64"/>
        <end position="115"/>
    </location>
</feature>
<dbReference type="SMART" id="SM00257">
    <property type="entry name" value="LysM"/>
    <property type="match status" value="1"/>
</dbReference>
<protein>
    <recommendedName>
        <fullName evidence="3">LysM domain-containing protein</fullName>
    </recommendedName>
</protein>
<evidence type="ECO:0000259" key="3">
    <source>
        <dbReference type="PROSITE" id="PS51782"/>
    </source>
</evidence>
<dbReference type="EMBL" id="CP014228">
    <property type="protein sequence ID" value="AMD88260.1"/>
    <property type="molecule type" value="Genomic_DNA"/>
</dbReference>
<dbReference type="Pfam" id="PF01476">
    <property type="entry name" value="LysM"/>
    <property type="match status" value="1"/>
</dbReference>
<proteinExistence type="predicted"/>
<dbReference type="OrthoDB" id="5084290at2"/>
<dbReference type="STRING" id="111015.AXF14_12575"/>
<organism evidence="4 5">
    <name type="scientific">Actinomyces radicidentis</name>
    <dbReference type="NCBI Taxonomy" id="111015"/>
    <lineage>
        <taxon>Bacteria</taxon>
        <taxon>Bacillati</taxon>
        <taxon>Actinomycetota</taxon>
        <taxon>Actinomycetes</taxon>
        <taxon>Actinomycetales</taxon>
        <taxon>Actinomycetaceae</taxon>
        <taxon>Actinomyces</taxon>
    </lineage>
</organism>
<feature type="domain" description="LysM" evidence="3">
    <location>
        <begin position="180"/>
        <end position="228"/>
    </location>
</feature>
<feature type="compositionally biased region" description="Low complexity" evidence="1">
    <location>
        <begin position="64"/>
        <end position="74"/>
    </location>
</feature>
<dbReference type="SUPFAM" id="SSF54106">
    <property type="entry name" value="LysM domain"/>
    <property type="match status" value="1"/>
</dbReference>
<dbReference type="Proteomes" id="UP000065220">
    <property type="component" value="Chromosome"/>
</dbReference>
<accession>A0A0X8JG89</accession>
<feature type="transmembrane region" description="Helical" evidence="2">
    <location>
        <begin position="145"/>
        <end position="169"/>
    </location>
</feature>
<feature type="compositionally biased region" description="Low complexity" evidence="1">
    <location>
        <begin position="1"/>
        <end position="25"/>
    </location>
</feature>
<keyword evidence="2" id="KW-0472">Membrane</keyword>
<feature type="region of interest" description="Disordered" evidence="1">
    <location>
        <begin position="1"/>
        <end position="39"/>
    </location>
</feature>
<evidence type="ECO:0000313" key="5">
    <source>
        <dbReference type="Proteomes" id="UP000065220"/>
    </source>
</evidence>
<gene>
    <name evidence="4" type="ORF">AXF14_12575</name>
</gene>
<sequence length="231" mass="23439">MSALAATPAPRLRAVPAASRPGRAGSPRRPRLRLVTPGFVPEPRRNAAVELPVELTRRPALPVAARPADGSLPRSQRRPRRALRAVSVPSQDAAVEARAHQTTARTETVPSAPARSAQRVAAVSPASPASPATGLAALPAAVRRAIVAGAVVLAAVALAAVGIIASGAVQSDAATPARTAVATVQSGESLWDVAEATGTSDVRETMAQIAELNSLDGSTVEAGQTLVVPAR</sequence>
<evidence type="ECO:0000313" key="4">
    <source>
        <dbReference type="EMBL" id="AMD88260.1"/>
    </source>
</evidence>
<evidence type="ECO:0000256" key="2">
    <source>
        <dbReference type="SAM" id="Phobius"/>
    </source>
</evidence>
<name>A0A0X8JG89_ACTRD</name>